<evidence type="ECO:0000256" key="16">
    <source>
        <dbReference type="ARBA" id="ARBA00067967"/>
    </source>
</evidence>
<evidence type="ECO:0000256" key="8">
    <source>
        <dbReference type="ARBA" id="ARBA00023069"/>
    </source>
</evidence>
<feature type="transmembrane region" description="Helical" evidence="19">
    <location>
        <begin position="45"/>
        <end position="64"/>
    </location>
</feature>
<proteinExistence type="inferred from homology"/>
<dbReference type="FunFam" id="1.20.1070.10:FF:000128">
    <property type="entry name" value="Seven TM Receptor"/>
    <property type="match status" value="1"/>
</dbReference>
<evidence type="ECO:0000256" key="12">
    <source>
        <dbReference type="ARBA" id="ARBA00023273"/>
    </source>
</evidence>
<comment type="similarity">
    <text evidence="14">Belongs to the nematode receptor-like protein str family.</text>
</comment>
<dbReference type="SUPFAM" id="SSF81321">
    <property type="entry name" value="Family A G protein-coupled receptor-like"/>
    <property type="match status" value="1"/>
</dbReference>
<evidence type="ECO:0000313" key="20">
    <source>
        <dbReference type="EMBL" id="CAI5455782.1"/>
    </source>
</evidence>
<evidence type="ECO:0000256" key="6">
    <source>
        <dbReference type="ARBA" id="ARBA00022725"/>
    </source>
</evidence>
<keyword evidence="9 19" id="KW-0472">Membrane</keyword>
<comment type="function">
    <text evidence="13">An odorant receptor which affects chemotaxis to the volatile odorant diacetyl. Specifies AWA neuronal cell fate via the odr-7 pathway.</text>
</comment>
<keyword evidence="6" id="KW-0552">Olfaction</keyword>
<evidence type="ECO:0000256" key="18">
    <source>
        <dbReference type="ARBA" id="ARBA00082489"/>
    </source>
</evidence>
<evidence type="ECO:0000256" key="2">
    <source>
        <dbReference type="ARBA" id="ARBA00022475"/>
    </source>
</evidence>
<evidence type="ECO:0000313" key="21">
    <source>
        <dbReference type="Proteomes" id="UP001152747"/>
    </source>
</evidence>
<comment type="subcellular location">
    <subcellularLocation>
        <location evidence="1">Cell projection</location>
        <location evidence="1">Cilium membrane</location>
        <topology evidence="1">Multi-pass membrane protein</topology>
    </subcellularLocation>
</comment>
<dbReference type="PANTHER" id="PTHR22943">
    <property type="entry name" value="7-TRANSMEMBRANE DOMAIN RECEPTOR C.ELEGANS"/>
    <property type="match status" value="1"/>
</dbReference>
<evidence type="ECO:0000256" key="15">
    <source>
        <dbReference type="ARBA" id="ARBA00064300"/>
    </source>
</evidence>
<evidence type="ECO:0000256" key="10">
    <source>
        <dbReference type="ARBA" id="ARBA00023170"/>
    </source>
</evidence>
<comment type="caution">
    <text evidence="20">The sequence shown here is derived from an EMBL/GenBank/DDBJ whole genome shotgun (WGS) entry which is preliminary data.</text>
</comment>
<dbReference type="PANTHER" id="PTHR22943:SF248">
    <property type="entry name" value="SEVEN TM RECEPTOR"/>
    <property type="match status" value="1"/>
</dbReference>
<dbReference type="AlphaFoldDB" id="A0A9P1J320"/>
<keyword evidence="8" id="KW-0969">Cilium</keyword>
<dbReference type="Proteomes" id="UP001152747">
    <property type="component" value="Unassembled WGS sequence"/>
</dbReference>
<evidence type="ECO:0000256" key="17">
    <source>
        <dbReference type="ARBA" id="ARBA00078653"/>
    </source>
</evidence>
<dbReference type="OrthoDB" id="5865070at2759"/>
<feature type="transmembrane region" description="Helical" evidence="19">
    <location>
        <begin position="93"/>
        <end position="115"/>
    </location>
</feature>
<evidence type="ECO:0000256" key="4">
    <source>
        <dbReference type="ARBA" id="ARBA00022606"/>
    </source>
</evidence>
<feature type="transmembrane region" description="Helical" evidence="19">
    <location>
        <begin position="135"/>
        <end position="156"/>
    </location>
</feature>
<dbReference type="InterPro" id="IPR019428">
    <property type="entry name" value="7TM_GPCR_serpentine_rcpt_Str"/>
</dbReference>
<dbReference type="GO" id="GO:0060170">
    <property type="term" value="C:ciliary membrane"/>
    <property type="evidence" value="ECO:0007669"/>
    <property type="project" value="UniProtKB-SubCell"/>
</dbReference>
<feature type="transmembrane region" description="Helical" evidence="19">
    <location>
        <begin position="204"/>
        <end position="232"/>
    </location>
</feature>
<keyword evidence="3" id="KW-0145">Chemotaxis</keyword>
<reference evidence="20" key="1">
    <citation type="submission" date="2022-11" db="EMBL/GenBank/DDBJ databases">
        <authorList>
            <person name="Kikuchi T."/>
        </authorList>
    </citation>
    <scope>NUCLEOTIDE SEQUENCE</scope>
    <source>
        <strain evidence="20">PS1010</strain>
    </source>
</reference>
<keyword evidence="10" id="KW-0675">Receptor</keyword>
<dbReference type="EMBL" id="CANHGI010000006">
    <property type="protein sequence ID" value="CAI5455782.1"/>
    <property type="molecule type" value="Genomic_DNA"/>
</dbReference>
<accession>A0A9P1J320</accession>
<protein>
    <recommendedName>
        <fullName evidence="16">Serpentine receptor class r-10</fullName>
    </recommendedName>
    <alternativeName>
        <fullName evidence="17">Odorant response abnormal protein 10</fullName>
    </alternativeName>
    <alternativeName>
        <fullName evidence="18">Olfactory receptor 10</fullName>
    </alternativeName>
</protein>
<keyword evidence="21" id="KW-1185">Reference proteome</keyword>
<organism evidence="20 21">
    <name type="scientific">Caenorhabditis angaria</name>
    <dbReference type="NCBI Taxonomy" id="860376"/>
    <lineage>
        <taxon>Eukaryota</taxon>
        <taxon>Metazoa</taxon>
        <taxon>Ecdysozoa</taxon>
        <taxon>Nematoda</taxon>
        <taxon>Chromadorea</taxon>
        <taxon>Rhabditida</taxon>
        <taxon>Rhabditina</taxon>
        <taxon>Rhabditomorpha</taxon>
        <taxon>Rhabditoidea</taxon>
        <taxon>Rhabditidae</taxon>
        <taxon>Peloderinae</taxon>
        <taxon>Caenorhabditis</taxon>
    </lineage>
</organism>
<keyword evidence="4" id="KW-0716">Sensory transduction</keyword>
<evidence type="ECO:0000256" key="3">
    <source>
        <dbReference type="ARBA" id="ARBA00022500"/>
    </source>
</evidence>
<evidence type="ECO:0000256" key="11">
    <source>
        <dbReference type="ARBA" id="ARBA00023180"/>
    </source>
</evidence>
<keyword evidence="7 19" id="KW-1133">Transmembrane helix</keyword>
<keyword evidence="12" id="KW-0966">Cell projection</keyword>
<sequence length="340" mass="38767">MTIITLSDAHLIIQKVSSFFAVSNNLFMVYMIHKKSPKSLGPYKHLLMCTSIFEIVYALLEVIISPEFYSYGSIIVCFIELKTSMLGPFELNILNSMYCGFFGVSLYFFALQFIFRFLVSKKSKLLKSFDGYKILIWLCYPLTAGIMWGVSAYFLGRPTDVKSQFLAEPLFSDLGLNVNNTVYLGAHFYPKNSDGQSYIDWESFIVISIMISLMTVALLIITIFGILCYINLQRSTKISKISKTHQGIQKQLFYALVAQTAIPLVFLILPVSTIYLCTIFNSGLGIYSAICTIMVAFYLAVDPLPNLFIIKNYRRAFFNMTQELCRCSKAKQRPQITRKF</sequence>
<evidence type="ECO:0000256" key="7">
    <source>
        <dbReference type="ARBA" id="ARBA00022989"/>
    </source>
</evidence>
<comment type="subunit">
    <text evidence="15">Interacts with odr-4.</text>
</comment>
<evidence type="ECO:0000256" key="14">
    <source>
        <dbReference type="ARBA" id="ARBA00061678"/>
    </source>
</evidence>
<evidence type="ECO:0000256" key="9">
    <source>
        <dbReference type="ARBA" id="ARBA00023136"/>
    </source>
</evidence>
<keyword evidence="5 19" id="KW-0812">Transmembrane</keyword>
<dbReference type="GO" id="GO:0042048">
    <property type="term" value="P:olfactory behavior"/>
    <property type="evidence" value="ECO:0007669"/>
    <property type="project" value="TreeGrafter"/>
</dbReference>
<feature type="transmembrane region" description="Helical" evidence="19">
    <location>
        <begin position="12"/>
        <end position="33"/>
    </location>
</feature>
<dbReference type="GO" id="GO:0038022">
    <property type="term" value="F:G protein-coupled olfactory receptor activity"/>
    <property type="evidence" value="ECO:0007669"/>
    <property type="project" value="TreeGrafter"/>
</dbReference>
<feature type="transmembrane region" description="Helical" evidence="19">
    <location>
        <begin position="282"/>
        <end position="301"/>
    </location>
</feature>
<gene>
    <name evidence="20" type="ORF">CAMP_LOCUS18419</name>
</gene>
<name>A0A9P1J320_9PELO</name>
<evidence type="ECO:0000256" key="1">
    <source>
        <dbReference type="ARBA" id="ARBA00004272"/>
    </source>
</evidence>
<evidence type="ECO:0000256" key="5">
    <source>
        <dbReference type="ARBA" id="ARBA00022692"/>
    </source>
</evidence>
<keyword evidence="11" id="KW-0325">Glycoprotein</keyword>
<dbReference type="GO" id="GO:0006935">
    <property type="term" value="P:chemotaxis"/>
    <property type="evidence" value="ECO:0007669"/>
    <property type="project" value="UniProtKB-KW"/>
</dbReference>
<evidence type="ECO:0000256" key="19">
    <source>
        <dbReference type="SAM" id="Phobius"/>
    </source>
</evidence>
<dbReference type="Pfam" id="PF10326">
    <property type="entry name" value="7TM_GPCR_Str"/>
    <property type="match status" value="1"/>
</dbReference>
<keyword evidence="2" id="KW-1003">Cell membrane</keyword>
<feature type="transmembrane region" description="Helical" evidence="19">
    <location>
        <begin position="252"/>
        <end position="276"/>
    </location>
</feature>
<dbReference type="Gene3D" id="1.20.1070.10">
    <property type="entry name" value="Rhodopsin 7-helix transmembrane proteins"/>
    <property type="match status" value="1"/>
</dbReference>
<evidence type="ECO:0000256" key="13">
    <source>
        <dbReference type="ARBA" id="ARBA00054965"/>
    </source>
</evidence>